<dbReference type="Proteomes" id="UP001617669">
    <property type="component" value="Unassembled WGS sequence"/>
</dbReference>
<keyword evidence="3 5" id="KW-1133">Transmembrane helix</keyword>
<feature type="transmembrane region" description="Helical" evidence="5">
    <location>
        <begin position="54"/>
        <end position="77"/>
    </location>
</feature>
<reference evidence="7 8" key="1">
    <citation type="submission" date="2024-11" db="EMBL/GenBank/DDBJ databases">
        <authorList>
            <person name="Kaparullina E.N."/>
            <person name="Delegan Y.A."/>
            <person name="Doronina N.V."/>
        </authorList>
    </citation>
    <scope>NUCLEOTIDE SEQUENCE [LARGE SCALE GENOMIC DNA]</scope>
    <source>
        <strain evidence="7 8">7sh_L</strain>
    </source>
</reference>
<dbReference type="RefSeq" id="WP_400880165.1">
    <property type="nucleotide sequence ID" value="NZ_JBIWXY010000001.1"/>
</dbReference>
<evidence type="ECO:0000313" key="7">
    <source>
        <dbReference type="EMBL" id="MFJ5445609.1"/>
    </source>
</evidence>
<feature type="domain" description="DUF202" evidence="6">
    <location>
        <begin position="5"/>
        <end position="82"/>
    </location>
</feature>
<keyword evidence="4 5" id="KW-0472">Membrane</keyword>
<gene>
    <name evidence="7" type="ORF">ACIKP9_05155</name>
</gene>
<sequence length="120" mass="13142">MSDPRVFFAAERTLLAWLRSGLTLMALGFVVARFGLFLTLLAPGQVEHLNSHRWLSDLLGLVLVLSGAAVILCAQYNHRRYVQTLPPEDVPQMALPWLSSVLSIAVATAGTLLAIDLLLF</sequence>
<evidence type="ECO:0000256" key="4">
    <source>
        <dbReference type="ARBA" id="ARBA00023136"/>
    </source>
</evidence>
<dbReference type="Pfam" id="PF02656">
    <property type="entry name" value="DUF202"/>
    <property type="match status" value="1"/>
</dbReference>
<feature type="transmembrane region" description="Helical" evidence="5">
    <location>
        <begin position="20"/>
        <end position="42"/>
    </location>
</feature>
<comment type="subcellular location">
    <subcellularLocation>
        <location evidence="1">Endomembrane system</location>
        <topology evidence="1">Multi-pass membrane protein</topology>
    </subcellularLocation>
</comment>
<evidence type="ECO:0000313" key="8">
    <source>
        <dbReference type="Proteomes" id="UP001617669"/>
    </source>
</evidence>
<feature type="transmembrane region" description="Helical" evidence="5">
    <location>
        <begin position="97"/>
        <end position="119"/>
    </location>
</feature>
<evidence type="ECO:0000256" key="5">
    <source>
        <dbReference type="SAM" id="Phobius"/>
    </source>
</evidence>
<dbReference type="EMBL" id="JBIWXY010000001">
    <property type="protein sequence ID" value="MFJ5445609.1"/>
    <property type="molecule type" value="Genomic_DNA"/>
</dbReference>
<accession>A0ABW8GJZ9</accession>
<organism evidence="7 8">
    <name type="scientific">Methylobacillus methanolivorans</name>
    <dbReference type="NCBI Taxonomy" id="1848927"/>
    <lineage>
        <taxon>Bacteria</taxon>
        <taxon>Pseudomonadati</taxon>
        <taxon>Pseudomonadota</taxon>
        <taxon>Betaproteobacteria</taxon>
        <taxon>Nitrosomonadales</taxon>
        <taxon>Methylophilaceae</taxon>
        <taxon>Methylobacillus</taxon>
    </lineage>
</organism>
<protein>
    <submittedName>
        <fullName evidence="7">YidH family protein</fullName>
    </submittedName>
</protein>
<evidence type="ECO:0000256" key="1">
    <source>
        <dbReference type="ARBA" id="ARBA00004127"/>
    </source>
</evidence>
<proteinExistence type="predicted"/>
<name>A0ABW8GJZ9_9PROT</name>
<comment type="caution">
    <text evidence="7">The sequence shown here is derived from an EMBL/GenBank/DDBJ whole genome shotgun (WGS) entry which is preliminary data.</text>
</comment>
<evidence type="ECO:0000259" key="6">
    <source>
        <dbReference type="Pfam" id="PF02656"/>
    </source>
</evidence>
<keyword evidence="8" id="KW-1185">Reference proteome</keyword>
<evidence type="ECO:0000256" key="3">
    <source>
        <dbReference type="ARBA" id="ARBA00022989"/>
    </source>
</evidence>
<dbReference type="InterPro" id="IPR003807">
    <property type="entry name" value="DUF202"/>
</dbReference>
<evidence type="ECO:0000256" key="2">
    <source>
        <dbReference type="ARBA" id="ARBA00022692"/>
    </source>
</evidence>
<keyword evidence="2 5" id="KW-0812">Transmembrane</keyword>